<dbReference type="SUPFAM" id="SSF55874">
    <property type="entry name" value="ATPase domain of HSP90 chaperone/DNA topoisomerase II/histidine kinase"/>
    <property type="match status" value="1"/>
</dbReference>
<dbReference type="KEGG" id="salw:CP975_31825"/>
<evidence type="ECO:0000256" key="3">
    <source>
        <dbReference type="ARBA" id="ARBA00012438"/>
    </source>
</evidence>
<sequence>MRLPSLAALAPATRRRPTPRRVGVRLTLLYGGLFLASGAILLAITYLLVARSSGGDVLVGGADGELLTGPGDGVPVDEGVPGARGPVPPGDLAGQLREQASRQRRANLRQLLVQSGIALALMVVVSAALGWLIAGRALRPLRTMTGAIQRISAHNIHERLAVRGPADELKVLADTVDGLLGRLDAALDSHRRFVANAAHELRTPLTLEHALLEESLIDREATAESFRANFERLLAISEQQARLLESLLTLSSSQRGLDHREPLDVSLIAEWVLHAARPEIERRGLRAEPVIGPAPAVGDPVLVQNLMAHLVDNAVRHNTPGGHLEIATRTRGGRAVVTVANSGPPVPPEQVERLFEPFQRLGRTAGEGHGLGLAIVHAVAVAHGADISARTRTGGGLAVEIAFPPPPDHLGGQGMDIAQLDDGTGLR</sequence>
<keyword evidence="10 12" id="KW-0472">Membrane</keyword>
<comment type="catalytic activity">
    <reaction evidence="1">
        <text>ATP + protein L-histidine = ADP + protein N-phospho-L-histidine.</text>
        <dbReference type="EC" id="2.7.13.3"/>
    </reaction>
</comment>
<dbReference type="AlphaFoldDB" id="A0A5J6HSX9"/>
<dbReference type="InterPro" id="IPR003661">
    <property type="entry name" value="HisK_dim/P_dom"/>
</dbReference>
<keyword evidence="16" id="KW-1185">Reference proteome</keyword>
<dbReference type="Pfam" id="PF00512">
    <property type="entry name" value="HisKA"/>
    <property type="match status" value="1"/>
</dbReference>
<evidence type="ECO:0000256" key="6">
    <source>
        <dbReference type="ARBA" id="ARBA00022692"/>
    </source>
</evidence>
<dbReference type="Proteomes" id="UP000326553">
    <property type="component" value="Chromosome"/>
</dbReference>
<dbReference type="SMART" id="SM00304">
    <property type="entry name" value="HAMP"/>
    <property type="match status" value="1"/>
</dbReference>
<dbReference type="SUPFAM" id="SSF47384">
    <property type="entry name" value="Homodimeric domain of signal transducing histidine kinase"/>
    <property type="match status" value="1"/>
</dbReference>
<evidence type="ECO:0000256" key="2">
    <source>
        <dbReference type="ARBA" id="ARBA00004236"/>
    </source>
</evidence>
<dbReference type="SUPFAM" id="SSF158472">
    <property type="entry name" value="HAMP domain-like"/>
    <property type="match status" value="1"/>
</dbReference>
<keyword evidence="8 12" id="KW-1133">Transmembrane helix</keyword>
<keyword evidence="4" id="KW-0597">Phosphoprotein</keyword>
<keyword evidence="5" id="KW-0808">Transferase</keyword>
<organism evidence="15 16">
    <name type="scientific">Streptomyces alboniger</name>
    <dbReference type="NCBI Taxonomy" id="132473"/>
    <lineage>
        <taxon>Bacteria</taxon>
        <taxon>Bacillati</taxon>
        <taxon>Actinomycetota</taxon>
        <taxon>Actinomycetes</taxon>
        <taxon>Kitasatosporales</taxon>
        <taxon>Streptomycetaceae</taxon>
        <taxon>Streptomyces</taxon>
        <taxon>Streptomyces aurantiacus group</taxon>
    </lineage>
</organism>
<dbReference type="InterPro" id="IPR003660">
    <property type="entry name" value="HAMP_dom"/>
</dbReference>
<dbReference type="PROSITE" id="PS50109">
    <property type="entry name" value="HIS_KIN"/>
    <property type="match status" value="1"/>
</dbReference>
<dbReference type="Gene3D" id="6.10.340.10">
    <property type="match status" value="1"/>
</dbReference>
<feature type="transmembrane region" description="Helical" evidence="12">
    <location>
        <begin position="111"/>
        <end position="134"/>
    </location>
</feature>
<keyword evidence="7 15" id="KW-0418">Kinase</keyword>
<dbReference type="GO" id="GO:0005886">
    <property type="term" value="C:plasma membrane"/>
    <property type="evidence" value="ECO:0007669"/>
    <property type="project" value="UniProtKB-SubCell"/>
</dbReference>
<evidence type="ECO:0000256" key="11">
    <source>
        <dbReference type="SAM" id="MobiDB-lite"/>
    </source>
</evidence>
<evidence type="ECO:0000313" key="16">
    <source>
        <dbReference type="Proteomes" id="UP000326553"/>
    </source>
</evidence>
<dbReference type="CDD" id="cd06225">
    <property type="entry name" value="HAMP"/>
    <property type="match status" value="1"/>
</dbReference>
<comment type="subcellular location">
    <subcellularLocation>
        <location evidence="2">Cell membrane</location>
    </subcellularLocation>
</comment>
<dbReference type="SMART" id="SM00388">
    <property type="entry name" value="HisKA"/>
    <property type="match status" value="1"/>
</dbReference>
<keyword evidence="6 12" id="KW-0812">Transmembrane</keyword>
<dbReference type="RefSeq" id="WP_070321291.1">
    <property type="nucleotide sequence ID" value="NZ_CP023695.1"/>
</dbReference>
<gene>
    <name evidence="15" type="ORF">CP975_31825</name>
</gene>
<dbReference type="Pfam" id="PF00672">
    <property type="entry name" value="HAMP"/>
    <property type="match status" value="1"/>
</dbReference>
<feature type="domain" description="Histidine kinase" evidence="13">
    <location>
        <begin position="196"/>
        <end position="407"/>
    </location>
</feature>
<dbReference type="EC" id="2.7.13.3" evidence="3"/>
<dbReference type="InterPro" id="IPR004358">
    <property type="entry name" value="Sig_transdc_His_kin-like_C"/>
</dbReference>
<reference evidence="15 16" key="1">
    <citation type="submission" date="2017-09" db="EMBL/GenBank/DDBJ databases">
        <authorList>
            <person name="Lee N."/>
            <person name="Cho B.-K."/>
        </authorList>
    </citation>
    <scope>NUCLEOTIDE SEQUENCE [LARGE SCALE GENOMIC DNA]</scope>
    <source>
        <strain evidence="15 16">ATCC 12461</strain>
    </source>
</reference>
<evidence type="ECO:0000256" key="12">
    <source>
        <dbReference type="SAM" id="Phobius"/>
    </source>
</evidence>
<keyword evidence="9" id="KW-0902">Two-component regulatory system</keyword>
<dbReference type="OrthoDB" id="9786919at2"/>
<dbReference type="PRINTS" id="PR00344">
    <property type="entry name" value="BCTRLSENSOR"/>
</dbReference>
<dbReference type="EMBL" id="CP023695">
    <property type="protein sequence ID" value="QEV21523.1"/>
    <property type="molecule type" value="Genomic_DNA"/>
</dbReference>
<dbReference type="CDD" id="cd00082">
    <property type="entry name" value="HisKA"/>
    <property type="match status" value="1"/>
</dbReference>
<dbReference type="PROSITE" id="PS50885">
    <property type="entry name" value="HAMP"/>
    <property type="match status" value="1"/>
</dbReference>
<dbReference type="InterPro" id="IPR003594">
    <property type="entry name" value="HATPase_dom"/>
</dbReference>
<evidence type="ECO:0000256" key="9">
    <source>
        <dbReference type="ARBA" id="ARBA00023012"/>
    </source>
</evidence>
<feature type="region of interest" description="Disordered" evidence="11">
    <location>
        <begin position="405"/>
        <end position="427"/>
    </location>
</feature>
<evidence type="ECO:0000313" key="15">
    <source>
        <dbReference type="EMBL" id="QEV21523.1"/>
    </source>
</evidence>
<evidence type="ECO:0000256" key="7">
    <source>
        <dbReference type="ARBA" id="ARBA00022777"/>
    </source>
</evidence>
<feature type="domain" description="HAMP" evidence="14">
    <location>
        <begin position="135"/>
        <end position="188"/>
    </location>
</feature>
<evidence type="ECO:0000256" key="10">
    <source>
        <dbReference type="ARBA" id="ARBA00023136"/>
    </source>
</evidence>
<dbReference type="InterPro" id="IPR005467">
    <property type="entry name" value="His_kinase_dom"/>
</dbReference>
<proteinExistence type="predicted"/>
<evidence type="ECO:0000256" key="4">
    <source>
        <dbReference type="ARBA" id="ARBA00022553"/>
    </source>
</evidence>
<dbReference type="SMART" id="SM00387">
    <property type="entry name" value="HATPase_c"/>
    <property type="match status" value="1"/>
</dbReference>
<dbReference type="Pfam" id="PF02518">
    <property type="entry name" value="HATPase_c"/>
    <property type="match status" value="1"/>
</dbReference>
<dbReference type="InterPro" id="IPR036890">
    <property type="entry name" value="HATPase_C_sf"/>
</dbReference>
<dbReference type="PANTHER" id="PTHR45436">
    <property type="entry name" value="SENSOR HISTIDINE KINASE YKOH"/>
    <property type="match status" value="1"/>
</dbReference>
<dbReference type="Gene3D" id="3.30.565.10">
    <property type="entry name" value="Histidine kinase-like ATPase, C-terminal domain"/>
    <property type="match status" value="1"/>
</dbReference>
<evidence type="ECO:0000256" key="8">
    <source>
        <dbReference type="ARBA" id="ARBA00022989"/>
    </source>
</evidence>
<evidence type="ECO:0000256" key="1">
    <source>
        <dbReference type="ARBA" id="ARBA00000085"/>
    </source>
</evidence>
<dbReference type="PANTHER" id="PTHR45436:SF5">
    <property type="entry name" value="SENSOR HISTIDINE KINASE TRCS"/>
    <property type="match status" value="1"/>
</dbReference>
<evidence type="ECO:0000259" key="14">
    <source>
        <dbReference type="PROSITE" id="PS50885"/>
    </source>
</evidence>
<accession>A0A5J6HSX9</accession>
<evidence type="ECO:0000259" key="13">
    <source>
        <dbReference type="PROSITE" id="PS50109"/>
    </source>
</evidence>
<dbReference type="GO" id="GO:0000155">
    <property type="term" value="F:phosphorelay sensor kinase activity"/>
    <property type="evidence" value="ECO:0007669"/>
    <property type="project" value="InterPro"/>
</dbReference>
<name>A0A5J6HSX9_STRAD</name>
<evidence type="ECO:0000256" key="5">
    <source>
        <dbReference type="ARBA" id="ARBA00022679"/>
    </source>
</evidence>
<dbReference type="InterPro" id="IPR036097">
    <property type="entry name" value="HisK_dim/P_sf"/>
</dbReference>
<dbReference type="Gene3D" id="1.10.287.130">
    <property type="match status" value="1"/>
</dbReference>
<dbReference type="InterPro" id="IPR050428">
    <property type="entry name" value="TCS_sensor_his_kinase"/>
</dbReference>
<protein>
    <recommendedName>
        <fullName evidence="3">histidine kinase</fullName>
        <ecNumber evidence="3">2.7.13.3</ecNumber>
    </recommendedName>
</protein>
<feature type="transmembrane region" description="Helical" evidence="12">
    <location>
        <begin position="25"/>
        <end position="49"/>
    </location>
</feature>